<dbReference type="EMBL" id="UATL01000001">
    <property type="protein sequence ID" value="SPY27117.1"/>
    <property type="molecule type" value="Genomic_DNA"/>
</dbReference>
<sequence length="79" mass="8994">MFELLFLLAFTAVLVFTGISVIGILVAVAAGFALMMVAGMLGLVIKLLPWIIVIAIGVYFYREHKEKQARRDNDYRRRY</sequence>
<protein>
    <submittedName>
        <fullName evidence="2">Envelope stress response protein PspG</fullName>
    </submittedName>
    <submittedName>
        <fullName evidence="3">Phage shock protein G</fullName>
    </submittedName>
</protein>
<feature type="transmembrane region" description="Helical" evidence="1">
    <location>
        <begin position="40"/>
        <end position="61"/>
    </location>
</feature>
<proteinExistence type="predicted"/>
<evidence type="ECO:0000313" key="3">
    <source>
        <dbReference type="EMBL" id="SPY27117.1"/>
    </source>
</evidence>
<dbReference type="NCBIfam" id="TIGR02975">
    <property type="entry name" value="phageshock_pspG"/>
    <property type="match status" value="1"/>
</dbReference>
<accession>A0A2T3I4B6</accession>
<reference evidence="3 5" key="2">
    <citation type="submission" date="2018-06" db="EMBL/GenBank/DDBJ databases">
        <authorList>
            <consortium name="Pathogen Informatics"/>
            <person name="Doyle S."/>
        </authorList>
    </citation>
    <scope>NUCLEOTIDE SEQUENCE [LARGE SCALE GENOMIC DNA]</scope>
    <source>
        <strain evidence="3 5">NCTC11647</strain>
    </source>
</reference>
<gene>
    <name evidence="3" type="primary">pspG</name>
    <name evidence="2" type="ORF">CTM90_18315</name>
    <name evidence="3" type="ORF">NCTC11647_00137</name>
</gene>
<dbReference type="Proteomes" id="UP000251647">
    <property type="component" value="Unassembled WGS sequence"/>
</dbReference>
<keyword evidence="1" id="KW-0812">Transmembrane</keyword>
<keyword evidence="1" id="KW-1133">Transmembrane helix</keyword>
<dbReference type="InterPro" id="IPR014318">
    <property type="entry name" value="Phageshock_PspG"/>
</dbReference>
<evidence type="ECO:0000313" key="2">
    <source>
        <dbReference type="EMBL" id="PSU15089.1"/>
    </source>
</evidence>
<dbReference type="Pfam" id="PF09583">
    <property type="entry name" value="Phageshock_PspG"/>
    <property type="match status" value="1"/>
</dbReference>
<evidence type="ECO:0000313" key="5">
    <source>
        <dbReference type="Proteomes" id="UP000251647"/>
    </source>
</evidence>
<dbReference type="RefSeq" id="WP_005301565.1">
    <property type="nucleotide sequence ID" value="NZ_CP018297.1"/>
</dbReference>
<keyword evidence="1" id="KW-0472">Membrane</keyword>
<dbReference type="OrthoDB" id="5894062at2"/>
<dbReference type="AlphaFoldDB" id="A0A2T3I4B6"/>
<dbReference type="GeneID" id="93396615"/>
<name>A0A2T3I4B6_PHODM</name>
<evidence type="ECO:0000256" key="1">
    <source>
        <dbReference type="SAM" id="Phobius"/>
    </source>
</evidence>
<dbReference type="Proteomes" id="UP000241404">
    <property type="component" value="Unassembled WGS sequence"/>
</dbReference>
<evidence type="ECO:0000313" key="4">
    <source>
        <dbReference type="Proteomes" id="UP000241404"/>
    </source>
</evidence>
<reference evidence="2 4" key="1">
    <citation type="submission" date="2018-03" db="EMBL/GenBank/DDBJ databases">
        <title>Whole genome sequencing of Histamine producing bacteria.</title>
        <authorList>
            <person name="Butler K."/>
        </authorList>
    </citation>
    <scope>NUCLEOTIDE SEQUENCE [LARGE SCALE GENOMIC DNA]</scope>
    <source>
        <strain evidence="2 4">BT-6</strain>
    </source>
</reference>
<feature type="transmembrane region" description="Helical" evidence="1">
    <location>
        <begin position="7"/>
        <end position="34"/>
    </location>
</feature>
<dbReference type="EMBL" id="PYMM01000018">
    <property type="protein sequence ID" value="PSU15089.1"/>
    <property type="molecule type" value="Genomic_DNA"/>
</dbReference>
<organism evidence="3 5">
    <name type="scientific">Photobacterium damselae</name>
    <dbReference type="NCBI Taxonomy" id="38293"/>
    <lineage>
        <taxon>Bacteria</taxon>
        <taxon>Pseudomonadati</taxon>
        <taxon>Pseudomonadota</taxon>
        <taxon>Gammaproteobacteria</taxon>
        <taxon>Vibrionales</taxon>
        <taxon>Vibrionaceae</taxon>
        <taxon>Photobacterium</taxon>
    </lineage>
</organism>